<evidence type="ECO:0000259" key="8">
    <source>
        <dbReference type="PROSITE" id="PS51740"/>
    </source>
</evidence>
<dbReference type="NCBIfam" id="TIGR00242">
    <property type="entry name" value="division/cell wall cluster transcriptional repressor MraZ"/>
    <property type="match status" value="1"/>
</dbReference>
<proteinExistence type="inferred from homology"/>
<dbReference type="EMBL" id="FRBI01000006">
    <property type="protein sequence ID" value="SHL84462.1"/>
    <property type="molecule type" value="Genomic_DNA"/>
</dbReference>
<evidence type="ECO:0000313" key="9">
    <source>
        <dbReference type="EMBL" id="SHL84462.1"/>
    </source>
</evidence>
<dbReference type="InterPro" id="IPR038619">
    <property type="entry name" value="MraZ_sf"/>
</dbReference>
<dbReference type="PANTHER" id="PTHR34701:SF1">
    <property type="entry name" value="TRANSCRIPTIONAL REGULATOR MRAZ"/>
    <property type="match status" value="1"/>
</dbReference>
<dbReference type="InterPro" id="IPR007159">
    <property type="entry name" value="SpoVT-AbrB_dom"/>
</dbReference>
<feature type="domain" description="SpoVT-AbrB" evidence="8">
    <location>
        <begin position="76"/>
        <end position="119"/>
    </location>
</feature>
<feature type="domain" description="SpoVT-AbrB" evidence="8">
    <location>
        <begin position="5"/>
        <end position="47"/>
    </location>
</feature>
<dbReference type="PANTHER" id="PTHR34701">
    <property type="entry name" value="TRANSCRIPTIONAL REGULATOR MRAZ"/>
    <property type="match status" value="1"/>
</dbReference>
<comment type="similarity">
    <text evidence="7">Belongs to the MraZ family.</text>
</comment>
<evidence type="ECO:0000256" key="1">
    <source>
        <dbReference type="ARBA" id="ARBA00013860"/>
    </source>
</evidence>
<gene>
    <name evidence="7" type="primary">mraZ</name>
    <name evidence="9" type="ORF">SAMN05216499_106224</name>
</gene>
<dbReference type="PROSITE" id="PS51740">
    <property type="entry name" value="SPOVT_ABRB"/>
    <property type="match status" value="2"/>
</dbReference>
<keyword evidence="4 7" id="KW-0805">Transcription regulation</keyword>
<evidence type="ECO:0000256" key="6">
    <source>
        <dbReference type="ARBA" id="ARBA00023163"/>
    </source>
</evidence>
<dbReference type="InterPro" id="IPR035642">
    <property type="entry name" value="MraZ_N"/>
</dbReference>
<dbReference type="Pfam" id="PF02381">
    <property type="entry name" value="MraZ"/>
    <property type="match status" value="2"/>
</dbReference>
<reference evidence="9 10" key="1">
    <citation type="submission" date="2016-11" db="EMBL/GenBank/DDBJ databases">
        <authorList>
            <person name="Jaros S."/>
            <person name="Januszkiewicz K."/>
            <person name="Wedrychowicz H."/>
        </authorList>
    </citation>
    <scope>NUCLEOTIDE SEQUENCE [LARGE SCALE GENOMIC DNA]</scope>
    <source>
        <strain evidence="9 10">CGMCC 4.2025</strain>
    </source>
</reference>
<dbReference type="CDD" id="cd16320">
    <property type="entry name" value="MraZ_N"/>
    <property type="match status" value="1"/>
</dbReference>
<dbReference type="InterPro" id="IPR020603">
    <property type="entry name" value="MraZ_dom"/>
</dbReference>
<dbReference type="GO" id="GO:0000976">
    <property type="term" value="F:transcription cis-regulatory region binding"/>
    <property type="evidence" value="ECO:0007669"/>
    <property type="project" value="TreeGrafter"/>
</dbReference>
<comment type="subunit">
    <text evidence="7">Forms oligomers.</text>
</comment>
<protein>
    <recommendedName>
        <fullName evidence="1 7">Transcriptional regulator MraZ</fullName>
    </recommendedName>
</protein>
<evidence type="ECO:0000256" key="3">
    <source>
        <dbReference type="ARBA" id="ARBA00022737"/>
    </source>
</evidence>
<dbReference type="GO" id="GO:2000143">
    <property type="term" value="P:negative regulation of DNA-templated transcription initiation"/>
    <property type="evidence" value="ECO:0007669"/>
    <property type="project" value="TreeGrafter"/>
</dbReference>
<dbReference type="SUPFAM" id="SSF89447">
    <property type="entry name" value="AbrB/MazE/MraZ-like"/>
    <property type="match status" value="1"/>
</dbReference>
<sequence length="143" mass="15897">MFLGTYTPRLDDKHRLVLPARFREPLAEGLVITRGQERCLCVWPVEGFKVATEQLSAAPLTSKSARDYLRLLFAGAHDEIPDKQGRVTVPQPLREYAGLERDCAVIGANTRVEIWSATAWADYLAAQEDTFSALSQEVPPGLL</sequence>
<keyword evidence="10" id="KW-1185">Reference proteome</keyword>
<evidence type="ECO:0000256" key="4">
    <source>
        <dbReference type="ARBA" id="ARBA00023015"/>
    </source>
</evidence>
<name>A0A1M7DYA1_9ACTN</name>
<dbReference type="HAMAP" id="MF_01008">
    <property type="entry name" value="MraZ"/>
    <property type="match status" value="1"/>
</dbReference>
<dbReference type="GO" id="GO:0009295">
    <property type="term" value="C:nucleoid"/>
    <property type="evidence" value="ECO:0007669"/>
    <property type="project" value="UniProtKB-SubCell"/>
</dbReference>
<dbReference type="OrthoDB" id="9807753at2"/>
<dbReference type="InterPro" id="IPR035644">
    <property type="entry name" value="MraZ_C"/>
</dbReference>
<accession>A0A1M7DYA1</accession>
<dbReference type="RefSeq" id="WP_073497291.1">
    <property type="nucleotide sequence ID" value="NZ_FRBI01000006.1"/>
</dbReference>
<dbReference type="GO" id="GO:0003700">
    <property type="term" value="F:DNA-binding transcription factor activity"/>
    <property type="evidence" value="ECO:0007669"/>
    <property type="project" value="UniProtKB-UniRule"/>
</dbReference>
<keyword evidence="3" id="KW-0677">Repeat</keyword>
<dbReference type="InterPro" id="IPR003444">
    <property type="entry name" value="MraZ"/>
</dbReference>
<keyword evidence="6 7" id="KW-0804">Transcription</keyword>
<dbReference type="STRING" id="310782.SAMN05216499_106224"/>
<dbReference type="Proteomes" id="UP000184111">
    <property type="component" value="Unassembled WGS sequence"/>
</dbReference>
<keyword evidence="5 7" id="KW-0238">DNA-binding</keyword>
<evidence type="ECO:0000256" key="5">
    <source>
        <dbReference type="ARBA" id="ARBA00023125"/>
    </source>
</evidence>
<keyword evidence="2 7" id="KW-0963">Cytoplasm</keyword>
<dbReference type="CDD" id="cd16321">
    <property type="entry name" value="MraZ_C"/>
    <property type="match status" value="1"/>
</dbReference>
<dbReference type="AlphaFoldDB" id="A0A1M7DYA1"/>
<evidence type="ECO:0000313" key="10">
    <source>
        <dbReference type="Proteomes" id="UP000184111"/>
    </source>
</evidence>
<dbReference type="InterPro" id="IPR037914">
    <property type="entry name" value="SpoVT-AbrB_sf"/>
</dbReference>
<organism evidence="9 10">
    <name type="scientific">Actinacidiphila paucisporea</name>
    <dbReference type="NCBI Taxonomy" id="310782"/>
    <lineage>
        <taxon>Bacteria</taxon>
        <taxon>Bacillati</taxon>
        <taxon>Actinomycetota</taxon>
        <taxon>Actinomycetes</taxon>
        <taxon>Kitasatosporales</taxon>
        <taxon>Streptomycetaceae</taxon>
        <taxon>Actinacidiphila</taxon>
    </lineage>
</organism>
<evidence type="ECO:0000256" key="7">
    <source>
        <dbReference type="HAMAP-Rule" id="MF_01008"/>
    </source>
</evidence>
<comment type="subcellular location">
    <subcellularLocation>
        <location evidence="7">Cytoplasm</location>
        <location evidence="7">Nucleoid</location>
    </subcellularLocation>
</comment>
<dbReference type="GO" id="GO:0005737">
    <property type="term" value="C:cytoplasm"/>
    <property type="evidence" value="ECO:0007669"/>
    <property type="project" value="UniProtKB-UniRule"/>
</dbReference>
<dbReference type="Gene3D" id="3.40.1550.20">
    <property type="entry name" value="Transcriptional regulator MraZ domain"/>
    <property type="match status" value="1"/>
</dbReference>
<evidence type="ECO:0000256" key="2">
    <source>
        <dbReference type="ARBA" id="ARBA00022490"/>
    </source>
</evidence>